<reference evidence="9" key="1">
    <citation type="submission" date="2025-05" db="UniProtKB">
        <authorList>
            <consortium name="EnsemblMetazoa"/>
        </authorList>
    </citation>
    <scope>IDENTIFICATION</scope>
</reference>
<dbReference type="GeneID" id="114343594"/>
<dbReference type="PANTHER" id="PTHR23074:SF78">
    <property type="entry name" value="KATANIN P60 ATPASE-CONTAINING SUBUNIT A-LIKE 2"/>
    <property type="match status" value="1"/>
</dbReference>
<evidence type="ECO:0000256" key="2">
    <source>
        <dbReference type="ARBA" id="ARBA00022490"/>
    </source>
</evidence>
<keyword evidence="3" id="KW-0493">Microtubule</keyword>
<evidence type="ECO:0000313" key="9">
    <source>
        <dbReference type="EnsemblMetazoa" id="XP_050508155.1"/>
    </source>
</evidence>
<dbReference type="InterPro" id="IPR027417">
    <property type="entry name" value="P-loop_NTPase"/>
</dbReference>
<keyword evidence="2" id="KW-0963">Cytoplasm</keyword>
<organism evidence="9 10">
    <name type="scientific">Diabrotica virgifera virgifera</name>
    <name type="common">western corn rootworm</name>
    <dbReference type="NCBI Taxonomy" id="50390"/>
    <lineage>
        <taxon>Eukaryota</taxon>
        <taxon>Metazoa</taxon>
        <taxon>Ecdysozoa</taxon>
        <taxon>Arthropoda</taxon>
        <taxon>Hexapoda</taxon>
        <taxon>Insecta</taxon>
        <taxon>Pterygota</taxon>
        <taxon>Neoptera</taxon>
        <taxon>Endopterygota</taxon>
        <taxon>Coleoptera</taxon>
        <taxon>Polyphaga</taxon>
        <taxon>Cucujiformia</taxon>
        <taxon>Chrysomeloidea</taxon>
        <taxon>Chrysomelidae</taxon>
        <taxon>Galerucinae</taxon>
        <taxon>Diabroticina</taxon>
        <taxon>Diabroticites</taxon>
        <taxon>Diabrotica</taxon>
    </lineage>
</organism>
<evidence type="ECO:0000313" key="10">
    <source>
        <dbReference type="Proteomes" id="UP001652700"/>
    </source>
</evidence>
<name>A0ABM5KDA2_DIAVI</name>
<proteinExistence type="predicted"/>
<keyword evidence="4" id="KW-0547">Nucleotide-binding</keyword>
<evidence type="ECO:0000256" key="7">
    <source>
        <dbReference type="ARBA" id="ARBA00023235"/>
    </source>
</evidence>
<keyword evidence="7" id="KW-0413">Isomerase</keyword>
<dbReference type="SUPFAM" id="SSF52540">
    <property type="entry name" value="P-loop containing nucleoside triphosphate hydrolases"/>
    <property type="match status" value="1"/>
</dbReference>
<dbReference type="InterPro" id="IPR050304">
    <property type="entry name" value="MT-severing_AAA_ATPase"/>
</dbReference>
<evidence type="ECO:0000256" key="1">
    <source>
        <dbReference type="ARBA" id="ARBA00004186"/>
    </source>
</evidence>
<feature type="domain" description="ATPase AAA-type core" evidence="8">
    <location>
        <begin position="3"/>
        <end position="79"/>
    </location>
</feature>
<dbReference type="Proteomes" id="UP001652700">
    <property type="component" value="Unplaced"/>
</dbReference>
<keyword evidence="6" id="KW-0206">Cytoskeleton</keyword>
<evidence type="ECO:0000256" key="3">
    <source>
        <dbReference type="ARBA" id="ARBA00022701"/>
    </source>
</evidence>
<protein>
    <recommendedName>
        <fullName evidence="8">ATPase AAA-type core domain-containing protein</fullName>
    </recommendedName>
</protein>
<dbReference type="Gene3D" id="3.40.50.300">
    <property type="entry name" value="P-loop containing nucleotide triphosphate hydrolases"/>
    <property type="match status" value="1"/>
</dbReference>
<dbReference type="Gene3D" id="1.10.8.60">
    <property type="match status" value="1"/>
</dbReference>
<dbReference type="EnsemblMetazoa" id="XM_050652198.1">
    <property type="protein sequence ID" value="XP_050508155.1"/>
    <property type="gene ID" value="LOC114343594"/>
</dbReference>
<sequence>MLKLLFRLARKFNPTTIFVDKVDALVHQEASKRFKSELLTQIDGVQNCPSNVFVLDSPNSPWNLDPALLRRFEKRILVPPPDEASSQKLLKKYLSHNDVQTNELEELAKLTDNFPACDIKVIQ</sequence>
<dbReference type="RefSeq" id="XP_050508155.1">
    <property type="nucleotide sequence ID" value="XM_050652198.1"/>
</dbReference>
<evidence type="ECO:0000259" key="8">
    <source>
        <dbReference type="Pfam" id="PF00004"/>
    </source>
</evidence>
<dbReference type="InterPro" id="IPR003959">
    <property type="entry name" value="ATPase_AAA_core"/>
</dbReference>
<dbReference type="Pfam" id="PF00004">
    <property type="entry name" value="AAA"/>
    <property type="match status" value="1"/>
</dbReference>
<evidence type="ECO:0000256" key="4">
    <source>
        <dbReference type="ARBA" id="ARBA00022741"/>
    </source>
</evidence>
<evidence type="ECO:0000256" key="6">
    <source>
        <dbReference type="ARBA" id="ARBA00023212"/>
    </source>
</evidence>
<keyword evidence="10" id="KW-1185">Reference proteome</keyword>
<evidence type="ECO:0000256" key="5">
    <source>
        <dbReference type="ARBA" id="ARBA00022840"/>
    </source>
</evidence>
<comment type="subcellular location">
    <subcellularLocation>
        <location evidence="1">Cytoplasm</location>
        <location evidence="1">Cytoskeleton</location>
        <location evidence="1">Spindle</location>
    </subcellularLocation>
</comment>
<keyword evidence="5" id="KW-0067">ATP-binding</keyword>
<accession>A0ABM5KDA2</accession>
<dbReference type="PANTHER" id="PTHR23074">
    <property type="entry name" value="AAA DOMAIN-CONTAINING"/>
    <property type="match status" value="1"/>
</dbReference>